<evidence type="ECO:0000256" key="1">
    <source>
        <dbReference type="SAM" id="MobiDB-lite"/>
    </source>
</evidence>
<dbReference type="Proteomes" id="UP001066276">
    <property type="component" value="Chromosome 12"/>
</dbReference>
<comment type="caution">
    <text evidence="2">The sequence shown here is derived from an EMBL/GenBank/DDBJ whole genome shotgun (WGS) entry which is preliminary data.</text>
</comment>
<feature type="region of interest" description="Disordered" evidence="1">
    <location>
        <begin position="143"/>
        <end position="169"/>
    </location>
</feature>
<organism evidence="2 3">
    <name type="scientific">Pleurodeles waltl</name>
    <name type="common">Iberian ribbed newt</name>
    <dbReference type="NCBI Taxonomy" id="8319"/>
    <lineage>
        <taxon>Eukaryota</taxon>
        <taxon>Metazoa</taxon>
        <taxon>Chordata</taxon>
        <taxon>Craniata</taxon>
        <taxon>Vertebrata</taxon>
        <taxon>Euteleostomi</taxon>
        <taxon>Amphibia</taxon>
        <taxon>Batrachia</taxon>
        <taxon>Caudata</taxon>
        <taxon>Salamandroidea</taxon>
        <taxon>Salamandridae</taxon>
        <taxon>Pleurodelinae</taxon>
        <taxon>Pleurodeles</taxon>
    </lineage>
</organism>
<accession>A0AAV7KV03</accession>
<evidence type="ECO:0000313" key="3">
    <source>
        <dbReference type="Proteomes" id="UP001066276"/>
    </source>
</evidence>
<reference evidence="2" key="1">
    <citation type="journal article" date="2022" name="bioRxiv">
        <title>Sequencing and chromosome-scale assembly of the giantPleurodeles waltlgenome.</title>
        <authorList>
            <person name="Brown T."/>
            <person name="Elewa A."/>
            <person name="Iarovenko S."/>
            <person name="Subramanian E."/>
            <person name="Araus A.J."/>
            <person name="Petzold A."/>
            <person name="Susuki M."/>
            <person name="Suzuki K.-i.T."/>
            <person name="Hayashi T."/>
            <person name="Toyoda A."/>
            <person name="Oliveira C."/>
            <person name="Osipova E."/>
            <person name="Leigh N.D."/>
            <person name="Simon A."/>
            <person name="Yun M.H."/>
        </authorList>
    </citation>
    <scope>NUCLEOTIDE SEQUENCE</scope>
    <source>
        <strain evidence="2">20211129_DDA</strain>
        <tissue evidence="2">Liver</tissue>
    </source>
</reference>
<dbReference type="EMBL" id="JANPWB010000016">
    <property type="protein sequence ID" value="KAJ1081859.1"/>
    <property type="molecule type" value="Genomic_DNA"/>
</dbReference>
<proteinExistence type="predicted"/>
<protein>
    <submittedName>
        <fullName evidence="2">Uncharacterized protein</fullName>
    </submittedName>
</protein>
<gene>
    <name evidence="2" type="ORF">NDU88_002032</name>
</gene>
<keyword evidence="3" id="KW-1185">Reference proteome</keyword>
<sequence>MPRPLYRGCRPPLRELGTPGGARYAWRRELGLRRGRRAWASEVRRGRWRAGRDVVEAMASFTVAPAGWAVLEADLWAECGSGLRSLSPEARSSVGADRGLLGVAGTAQCCRIRRWSLAAGSTAELKMGKADQKQAKLTFEGGKRKGGVSCSQSEETMAEEGPPRISRVDTEDRHGRLGWGKFVPINCYMIC</sequence>
<name>A0AAV7KV03_PLEWA</name>
<evidence type="ECO:0000313" key="2">
    <source>
        <dbReference type="EMBL" id="KAJ1081859.1"/>
    </source>
</evidence>
<dbReference type="AlphaFoldDB" id="A0AAV7KV03"/>